<gene>
    <name evidence="1" type="ORF">P691DRAFT_137097</name>
</gene>
<accession>A0A9P5X9A9</accession>
<keyword evidence="2" id="KW-1185">Reference proteome</keyword>
<dbReference type="EMBL" id="MU151210">
    <property type="protein sequence ID" value="KAF9447213.1"/>
    <property type="molecule type" value="Genomic_DNA"/>
</dbReference>
<dbReference type="Proteomes" id="UP000807342">
    <property type="component" value="Unassembled WGS sequence"/>
</dbReference>
<proteinExistence type="predicted"/>
<dbReference type="AlphaFoldDB" id="A0A9P5X9A9"/>
<evidence type="ECO:0000313" key="2">
    <source>
        <dbReference type="Proteomes" id="UP000807342"/>
    </source>
</evidence>
<name>A0A9P5X9A9_9AGAR</name>
<organism evidence="1 2">
    <name type="scientific">Macrolepiota fuliginosa MF-IS2</name>
    <dbReference type="NCBI Taxonomy" id="1400762"/>
    <lineage>
        <taxon>Eukaryota</taxon>
        <taxon>Fungi</taxon>
        <taxon>Dikarya</taxon>
        <taxon>Basidiomycota</taxon>
        <taxon>Agaricomycotina</taxon>
        <taxon>Agaricomycetes</taxon>
        <taxon>Agaricomycetidae</taxon>
        <taxon>Agaricales</taxon>
        <taxon>Agaricineae</taxon>
        <taxon>Agaricaceae</taxon>
        <taxon>Macrolepiota</taxon>
    </lineage>
</organism>
<evidence type="ECO:0000313" key="1">
    <source>
        <dbReference type="EMBL" id="KAF9447213.1"/>
    </source>
</evidence>
<sequence>MHIASGKIWHMIGQWPGNPLIAFPTIANRPNIAMVRARPSCIYKPAPDLLDSLPLWPFGLDQV</sequence>
<dbReference type="OrthoDB" id="10545222at2759"/>
<protein>
    <submittedName>
        <fullName evidence="1">Uncharacterized protein</fullName>
    </submittedName>
</protein>
<comment type="caution">
    <text evidence="1">The sequence shown here is derived from an EMBL/GenBank/DDBJ whole genome shotgun (WGS) entry which is preliminary data.</text>
</comment>
<reference evidence="1" key="1">
    <citation type="submission" date="2020-11" db="EMBL/GenBank/DDBJ databases">
        <authorList>
            <consortium name="DOE Joint Genome Institute"/>
            <person name="Ahrendt S."/>
            <person name="Riley R."/>
            <person name="Andreopoulos W."/>
            <person name="Labutti K."/>
            <person name="Pangilinan J."/>
            <person name="Ruiz-Duenas F.J."/>
            <person name="Barrasa J.M."/>
            <person name="Sanchez-Garcia M."/>
            <person name="Camarero S."/>
            <person name="Miyauchi S."/>
            <person name="Serrano A."/>
            <person name="Linde D."/>
            <person name="Babiker R."/>
            <person name="Drula E."/>
            <person name="Ayuso-Fernandez I."/>
            <person name="Pacheco R."/>
            <person name="Padilla G."/>
            <person name="Ferreira P."/>
            <person name="Barriuso J."/>
            <person name="Kellner H."/>
            <person name="Castanera R."/>
            <person name="Alfaro M."/>
            <person name="Ramirez L."/>
            <person name="Pisabarro A.G."/>
            <person name="Kuo A."/>
            <person name="Tritt A."/>
            <person name="Lipzen A."/>
            <person name="He G."/>
            <person name="Yan M."/>
            <person name="Ng V."/>
            <person name="Cullen D."/>
            <person name="Martin F."/>
            <person name="Rosso M.-N."/>
            <person name="Henrissat B."/>
            <person name="Hibbett D."/>
            <person name="Martinez A.T."/>
            <person name="Grigoriev I.V."/>
        </authorList>
    </citation>
    <scope>NUCLEOTIDE SEQUENCE</scope>
    <source>
        <strain evidence="1">MF-IS2</strain>
    </source>
</reference>